<dbReference type="Pfam" id="PF15741">
    <property type="entry name" value="LRIF1"/>
    <property type="match status" value="1"/>
</dbReference>
<organism evidence="2 3">
    <name type="scientific">Dicentrarchus labrax</name>
    <name type="common">European seabass</name>
    <name type="synonym">Morone labrax</name>
    <dbReference type="NCBI Taxonomy" id="13489"/>
    <lineage>
        <taxon>Eukaryota</taxon>
        <taxon>Metazoa</taxon>
        <taxon>Chordata</taxon>
        <taxon>Craniata</taxon>
        <taxon>Vertebrata</taxon>
        <taxon>Euteleostomi</taxon>
        <taxon>Actinopterygii</taxon>
        <taxon>Neopterygii</taxon>
        <taxon>Teleostei</taxon>
        <taxon>Neoteleostei</taxon>
        <taxon>Acanthomorphata</taxon>
        <taxon>Eupercaria</taxon>
        <taxon>Moronidae</taxon>
        <taxon>Dicentrarchus</taxon>
    </lineage>
</organism>
<dbReference type="Ensembl" id="ENSDLAT00005069208.1">
    <property type="protein sequence ID" value="ENSDLAP00005069929.1"/>
    <property type="gene ID" value="ENSDLAG00005028449.1"/>
</dbReference>
<feature type="region of interest" description="Disordered" evidence="1">
    <location>
        <begin position="633"/>
        <end position="680"/>
    </location>
</feature>
<evidence type="ECO:0000313" key="2">
    <source>
        <dbReference type="Ensembl" id="ENSDLAP00005069929.1"/>
    </source>
</evidence>
<dbReference type="Proteomes" id="UP000694389">
    <property type="component" value="Unassembled WGS sequence"/>
</dbReference>
<dbReference type="PANTHER" id="PTHR16131:SF2">
    <property type="entry name" value="LIGAND-DEPENDENT NUCLEAR RECEPTOR-INTERACTING FACTOR 1"/>
    <property type="match status" value="1"/>
</dbReference>
<feature type="compositionally biased region" description="Basic and acidic residues" evidence="1">
    <location>
        <begin position="658"/>
        <end position="680"/>
    </location>
</feature>
<sequence length="680" mass="74579">MPAVGADGKNIMKLIPVQMVNGQYFQTQISKPRMDPAPQKAATINIASAPVHIVKTAALNPFSSQQVFTKPVSFVNASSNYIDLDPRNSLNKHPPQQQAVKVMAKLPPMATPATNCEKSVRLPSQFPVTVKSPALPIGQYLQIPPNAQVRTVPASELPQVIKKQIFTSPVSSSPGSGLPNVVYVSPITTVNQGVTPPSDSAPHLLKLLSRTSSKTSRGPPSKGSKPHLKLIPKFSQRPNSPIKWMIEEEDTPTLDPLSSPSVTSEILWAVAERENASKHCDVITKQVSQSCLGESGQGQENALVMCNGKVFFVSKKRNLTLEMGESDPPTLSPKCYEFNKTIVSSSQQSLEPVAPEIRQDLKIIIPDESEEVIDLCDDDAQDDPSQQATSVNTTAQVDEDNVIFVSYIPPKSESERPADLSSGICSGIEKNTHKTESSINPVTSWTSSPAPKPCQMSDHILRWMFRITADVRICLQRIDEAPGWLKEKEPFLQDVYSLQETDSDKSGLNNVRRWKVLTGQEVSADPHTHTGPLKCSHFKLNTKPLSALKCRSGQNSLKGTSHDVETEPVIGYVEPIDEDFLSTDENVIPSSQDTDARTQTATCVDLNTNTRRVGRTRKRTMCPCCIPGTQYPAVKSSAKSVEPEKWARTTEQTSRKGGKQDRRASDGGRGSFRTDEKQQR</sequence>
<reference evidence="2" key="1">
    <citation type="submission" date="2025-08" db="UniProtKB">
        <authorList>
            <consortium name="Ensembl"/>
        </authorList>
    </citation>
    <scope>IDENTIFICATION</scope>
</reference>
<feature type="region of interest" description="Disordered" evidence="1">
    <location>
        <begin position="432"/>
        <end position="451"/>
    </location>
</feature>
<feature type="region of interest" description="Disordered" evidence="1">
    <location>
        <begin position="210"/>
        <end position="232"/>
    </location>
</feature>
<name>A0A8P4KI17_DICLA</name>
<evidence type="ECO:0008006" key="4">
    <source>
        <dbReference type="Google" id="ProtNLM"/>
    </source>
</evidence>
<dbReference type="GO" id="GO:0006355">
    <property type="term" value="P:regulation of DNA-templated transcription"/>
    <property type="evidence" value="ECO:0007669"/>
    <property type="project" value="InterPro"/>
</dbReference>
<keyword evidence="3" id="KW-1185">Reference proteome</keyword>
<protein>
    <recommendedName>
        <fullName evidence="4">Ligand-dependent nuclear receptor-interacting factor 1</fullName>
    </recommendedName>
</protein>
<feature type="compositionally biased region" description="Polar residues" evidence="1">
    <location>
        <begin position="437"/>
        <end position="449"/>
    </location>
</feature>
<dbReference type="AlphaFoldDB" id="A0A8P4KI17"/>
<dbReference type="GeneTree" id="ENSGT00390000017353"/>
<proteinExistence type="predicted"/>
<dbReference type="PANTHER" id="PTHR16131">
    <property type="entry name" value="LIGAND-DEPENDENT NUCLEAR RECEPTOR-INTERACTING FACTOR 1"/>
    <property type="match status" value="1"/>
</dbReference>
<dbReference type="InterPro" id="IPR026191">
    <property type="entry name" value="LRIF1"/>
</dbReference>
<dbReference type="GO" id="GO:0042974">
    <property type="term" value="F:nuclear retinoic acid receptor binding"/>
    <property type="evidence" value="ECO:0007669"/>
    <property type="project" value="InterPro"/>
</dbReference>
<evidence type="ECO:0000313" key="3">
    <source>
        <dbReference type="Proteomes" id="UP000694389"/>
    </source>
</evidence>
<accession>A0A8P4KI17</accession>
<reference evidence="2" key="2">
    <citation type="submission" date="2025-09" db="UniProtKB">
        <authorList>
            <consortium name="Ensembl"/>
        </authorList>
    </citation>
    <scope>IDENTIFICATION</scope>
</reference>
<evidence type="ECO:0000256" key="1">
    <source>
        <dbReference type="SAM" id="MobiDB-lite"/>
    </source>
</evidence>